<feature type="domain" description="CRIB" evidence="10">
    <location>
        <begin position="45"/>
        <end position="58"/>
    </location>
</feature>
<dbReference type="EC" id="2.7.11.1" evidence="2"/>
<evidence type="ECO:0000256" key="8">
    <source>
        <dbReference type="SAM" id="MobiDB-lite"/>
    </source>
</evidence>
<comment type="caution">
    <text evidence="11">The sequence shown here is derived from an EMBL/GenBank/DDBJ whole genome shotgun (WGS) entry which is preliminary data.</text>
</comment>
<evidence type="ECO:0000256" key="6">
    <source>
        <dbReference type="ARBA" id="ARBA00048679"/>
    </source>
</evidence>
<dbReference type="PROSITE" id="PS50011">
    <property type="entry name" value="PROTEIN_KINASE_DOM"/>
    <property type="match status" value="1"/>
</dbReference>
<dbReference type="Pfam" id="PF00786">
    <property type="entry name" value="PBD"/>
    <property type="match status" value="1"/>
</dbReference>
<name>A0ABR1CDB3_NECAM</name>
<feature type="binding site" evidence="7">
    <location>
        <position position="402"/>
    </location>
    <ligand>
        <name>ATP</name>
        <dbReference type="ChEBI" id="CHEBI:30616"/>
    </ligand>
</feature>
<feature type="compositionally biased region" description="Basic and acidic residues" evidence="8">
    <location>
        <begin position="26"/>
        <end position="38"/>
    </location>
</feature>
<dbReference type="InterPro" id="IPR008271">
    <property type="entry name" value="Ser/Thr_kinase_AS"/>
</dbReference>
<proteinExistence type="inferred from homology"/>
<feature type="compositionally biased region" description="Basic and acidic residues" evidence="8">
    <location>
        <begin position="307"/>
        <end position="317"/>
    </location>
</feature>
<evidence type="ECO:0000256" key="5">
    <source>
        <dbReference type="ARBA" id="ARBA00047899"/>
    </source>
</evidence>
<feature type="region of interest" description="Disordered" evidence="8">
    <location>
        <begin position="159"/>
        <end position="276"/>
    </location>
</feature>
<dbReference type="InterPro" id="IPR000095">
    <property type="entry name" value="CRIB_dom"/>
</dbReference>
<dbReference type="InterPro" id="IPR017441">
    <property type="entry name" value="Protein_kinase_ATP_BS"/>
</dbReference>
<keyword evidence="12" id="KW-1185">Reference proteome</keyword>
<comment type="catalytic activity">
    <reaction evidence="6">
        <text>L-seryl-[protein] + ATP = O-phospho-L-seryl-[protein] + ADP + H(+)</text>
        <dbReference type="Rhea" id="RHEA:17989"/>
        <dbReference type="Rhea" id="RHEA-COMP:9863"/>
        <dbReference type="Rhea" id="RHEA-COMP:11604"/>
        <dbReference type="ChEBI" id="CHEBI:15378"/>
        <dbReference type="ChEBI" id="CHEBI:29999"/>
        <dbReference type="ChEBI" id="CHEBI:30616"/>
        <dbReference type="ChEBI" id="CHEBI:83421"/>
        <dbReference type="ChEBI" id="CHEBI:456216"/>
        <dbReference type="EC" id="2.7.11.1"/>
    </reaction>
</comment>
<dbReference type="InterPro" id="IPR000719">
    <property type="entry name" value="Prot_kinase_dom"/>
</dbReference>
<feature type="compositionally biased region" description="Polar residues" evidence="8">
    <location>
        <begin position="293"/>
        <end position="306"/>
    </location>
</feature>
<evidence type="ECO:0000256" key="7">
    <source>
        <dbReference type="PROSITE-ProRule" id="PRU10141"/>
    </source>
</evidence>
<evidence type="ECO:0000256" key="1">
    <source>
        <dbReference type="ARBA" id="ARBA00008874"/>
    </source>
</evidence>
<comment type="similarity">
    <text evidence="1">Belongs to the protein kinase superfamily. STE Ser/Thr protein kinase family. STE20 subfamily.</text>
</comment>
<evidence type="ECO:0000256" key="3">
    <source>
        <dbReference type="ARBA" id="ARBA00022741"/>
    </source>
</evidence>
<sequence>MSTPKEKSKVKVRNFFGRIFSPGTSSEKDRGDSSDDSKPSSSLDISQPYNTVHRIHVGYDGQKFSGLPDTWMDSLLRDISEADQKKNPNAVVTALRFYAASMKEKEKAKFMTTNSVYNASDEESDDVEIQLNGQVTGHHTLAPTSSIVNGLASVPGSKVAGLSVSSTDDSVCDRAIPSPAPSFNHATGTGTPVQGKRKESVTAENTLELPNPPPPIHPRSAGRKDAPPPPPPPPQRSKTAAVAENISQPSGIVQKVPPKVPPKPAHLKASSACVSPPPFVSLTSSDTNSIGHSLSNGSVASNISSEVENRSYSDKENATATISAEKPKAVPEPETVRVRSQPKEKMTDGQVLDELRQIVNQGDPLNKYEIKRQIGLGASGTVYVATCKDTSDVVAVKRMAFKTQPKKEMLLTEIKVMKQFRHPNVVNYIESYLVDADDLWVVMDYLEGGNLTDVVVKTELDEGQIAAVLKECVKALHFLHSHSIVHRDIKSDNVLLGMDGQVKLTDMGFCAQIQPGSKRDTVVGTPYWMSPEILNKKRYNYKVDIWSLGIMALEMIDGEPPYLHETPLKAIYLIAQNGKPEIKRRDQLSPDFLNFLDRCLVVDPEERADAEELLRHPFLARAKPLSSLIPYIKAVKELKEKEKVLVGFQLCSRRDELTKRLQTYAAQTSTVDPSEP</sequence>
<reference evidence="11 12" key="1">
    <citation type="submission" date="2023-08" db="EMBL/GenBank/DDBJ databases">
        <title>A Necator americanus chromosomal reference genome.</title>
        <authorList>
            <person name="Ilik V."/>
            <person name="Petrzelkova K.J."/>
            <person name="Pardy F."/>
            <person name="Fuh T."/>
            <person name="Niatou-Singa F.S."/>
            <person name="Gouil Q."/>
            <person name="Baker L."/>
            <person name="Ritchie M.E."/>
            <person name="Jex A.R."/>
            <person name="Gazzola D."/>
            <person name="Li H."/>
            <person name="Toshio Fujiwara R."/>
            <person name="Zhan B."/>
            <person name="Aroian R.V."/>
            <person name="Pafco B."/>
            <person name="Schwarz E.M."/>
        </authorList>
    </citation>
    <scope>NUCLEOTIDE SEQUENCE [LARGE SCALE GENOMIC DNA]</scope>
    <source>
        <strain evidence="11 12">Aroian</strain>
        <tissue evidence="11">Whole animal</tissue>
    </source>
</reference>
<evidence type="ECO:0000259" key="9">
    <source>
        <dbReference type="PROSITE" id="PS50011"/>
    </source>
</evidence>
<dbReference type="PROSITE" id="PS00108">
    <property type="entry name" value="PROTEIN_KINASE_ST"/>
    <property type="match status" value="1"/>
</dbReference>
<evidence type="ECO:0000256" key="2">
    <source>
        <dbReference type="ARBA" id="ARBA00012513"/>
    </source>
</evidence>
<dbReference type="Gene3D" id="3.30.200.20">
    <property type="entry name" value="Phosphorylase Kinase, domain 1"/>
    <property type="match status" value="1"/>
</dbReference>
<dbReference type="InterPro" id="IPR051931">
    <property type="entry name" value="PAK3-like"/>
</dbReference>
<gene>
    <name evidence="11" type="primary">Necator_chrII.g7048</name>
    <name evidence="11" type="ORF">RB195_019255</name>
</gene>
<dbReference type="PROSITE" id="PS00107">
    <property type="entry name" value="PROTEIN_KINASE_ATP"/>
    <property type="match status" value="1"/>
</dbReference>
<protein>
    <recommendedName>
        <fullName evidence="2">non-specific serine/threonine protein kinase</fullName>
        <ecNumber evidence="2">2.7.11.1</ecNumber>
    </recommendedName>
</protein>
<dbReference type="Proteomes" id="UP001303046">
    <property type="component" value="Unassembled WGS sequence"/>
</dbReference>
<dbReference type="PANTHER" id="PTHR45832">
    <property type="entry name" value="SERINE/THREONINE-PROTEIN KINASE SAMKA-RELATED-RELATED"/>
    <property type="match status" value="1"/>
</dbReference>
<dbReference type="Gene3D" id="3.90.810.10">
    <property type="entry name" value="CRIB domain"/>
    <property type="match status" value="1"/>
</dbReference>
<dbReference type="PROSITE" id="PS50108">
    <property type="entry name" value="CRIB"/>
    <property type="match status" value="1"/>
</dbReference>
<feature type="domain" description="Protein kinase" evidence="9">
    <location>
        <begin position="368"/>
        <end position="619"/>
    </location>
</feature>
<dbReference type="InterPro" id="IPR036936">
    <property type="entry name" value="CRIB_dom_sf"/>
</dbReference>
<feature type="region of interest" description="Disordered" evidence="8">
    <location>
        <begin position="293"/>
        <end position="348"/>
    </location>
</feature>
<keyword evidence="4 7" id="KW-0067">ATP-binding</keyword>
<organism evidence="11 12">
    <name type="scientific">Necator americanus</name>
    <name type="common">Human hookworm</name>
    <dbReference type="NCBI Taxonomy" id="51031"/>
    <lineage>
        <taxon>Eukaryota</taxon>
        <taxon>Metazoa</taxon>
        <taxon>Ecdysozoa</taxon>
        <taxon>Nematoda</taxon>
        <taxon>Chromadorea</taxon>
        <taxon>Rhabditida</taxon>
        <taxon>Rhabditina</taxon>
        <taxon>Rhabditomorpha</taxon>
        <taxon>Strongyloidea</taxon>
        <taxon>Ancylostomatidae</taxon>
        <taxon>Bunostominae</taxon>
        <taxon>Necator</taxon>
    </lineage>
</organism>
<evidence type="ECO:0000256" key="4">
    <source>
        <dbReference type="ARBA" id="ARBA00022840"/>
    </source>
</evidence>
<evidence type="ECO:0000259" key="10">
    <source>
        <dbReference type="PROSITE" id="PS50108"/>
    </source>
</evidence>
<comment type="catalytic activity">
    <reaction evidence="5">
        <text>L-threonyl-[protein] + ATP = O-phospho-L-threonyl-[protein] + ADP + H(+)</text>
        <dbReference type="Rhea" id="RHEA:46608"/>
        <dbReference type="Rhea" id="RHEA-COMP:11060"/>
        <dbReference type="Rhea" id="RHEA-COMP:11605"/>
        <dbReference type="ChEBI" id="CHEBI:15378"/>
        <dbReference type="ChEBI" id="CHEBI:30013"/>
        <dbReference type="ChEBI" id="CHEBI:30616"/>
        <dbReference type="ChEBI" id="CHEBI:61977"/>
        <dbReference type="ChEBI" id="CHEBI:456216"/>
        <dbReference type="EC" id="2.7.11.1"/>
    </reaction>
</comment>
<accession>A0ABR1CDB3</accession>
<dbReference type="SMART" id="SM00220">
    <property type="entry name" value="S_TKc"/>
    <property type="match status" value="1"/>
</dbReference>
<dbReference type="Gene3D" id="1.10.510.10">
    <property type="entry name" value="Transferase(Phosphotransferase) domain 1"/>
    <property type="match status" value="1"/>
</dbReference>
<dbReference type="SMART" id="SM00285">
    <property type="entry name" value="PBD"/>
    <property type="match status" value="1"/>
</dbReference>
<feature type="region of interest" description="Disordered" evidence="8">
    <location>
        <begin position="15"/>
        <end position="47"/>
    </location>
</feature>
<dbReference type="Pfam" id="PF00069">
    <property type="entry name" value="Pkinase"/>
    <property type="match status" value="1"/>
</dbReference>
<dbReference type="EMBL" id="JAVFWL010000002">
    <property type="protein sequence ID" value="KAK6736459.1"/>
    <property type="molecule type" value="Genomic_DNA"/>
</dbReference>
<feature type="compositionally biased region" description="Basic and acidic residues" evidence="8">
    <location>
        <begin position="325"/>
        <end position="347"/>
    </location>
</feature>
<keyword evidence="3 7" id="KW-0547">Nucleotide-binding</keyword>
<dbReference type="PANTHER" id="PTHR45832:SF22">
    <property type="entry name" value="SERINE_THREONINE-PROTEIN KINASE SAMKA-RELATED"/>
    <property type="match status" value="1"/>
</dbReference>
<dbReference type="SUPFAM" id="SSF56112">
    <property type="entry name" value="Protein kinase-like (PK-like)"/>
    <property type="match status" value="1"/>
</dbReference>
<dbReference type="InterPro" id="IPR011009">
    <property type="entry name" value="Kinase-like_dom_sf"/>
</dbReference>
<evidence type="ECO:0000313" key="11">
    <source>
        <dbReference type="EMBL" id="KAK6736459.1"/>
    </source>
</evidence>
<evidence type="ECO:0000313" key="12">
    <source>
        <dbReference type="Proteomes" id="UP001303046"/>
    </source>
</evidence>